<dbReference type="Gene3D" id="3.30.1330.60">
    <property type="entry name" value="OmpA-like domain"/>
    <property type="match status" value="1"/>
</dbReference>
<evidence type="ECO:0000256" key="1">
    <source>
        <dbReference type="ARBA" id="ARBA00004442"/>
    </source>
</evidence>
<dbReference type="InterPro" id="IPR050330">
    <property type="entry name" value="Bact_OuterMem_StrucFunc"/>
</dbReference>
<dbReference type="GO" id="GO:0009279">
    <property type="term" value="C:cell outer membrane"/>
    <property type="evidence" value="ECO:0007669"/>
    <property type="project" value="UniProtKB-SubCell"/>
</dbReference>
<accession>A0A1K2IJT1</accession>
<dbReference type="SUPFAM" id="SSF103088">
    <property type="entry name" value="OmpA-like"/>
    <property type="match status" value="1"/>
</dbReference>
<organism evidence="6 7">
    <name type="scientific">Chryseobacterium limigenitum</name>
    <dbReference type="NCBI Taxonomy" id="1612149"/>
    <lineage>
        <taxon>Bacteria</taxon>
        <taxon>Pseudomonadati</taxon>
        <taxon>Bacteroidota</taxon>
        <taxon>Flavobacteriia</taxon>
        <taxon>Flavobacteriales</taxon>
        <taxon>Weeksellaceae</taxon>
        <taxon>Chryseobacterium group</taxon>
        <taxon>Chryseobacterium</taxon>
    </lineage>
</organism>
<name>A0A1K2IJT1_9FLAO</name>
<evidence type="ECO:0000256" key="2">
    <source>
        <dbReference type="ARBA" id="ARBA00023136"/>
    </source>
</evidence>
<evidence type="ECO:0000313" key="7">
    <source>
        <dbReference type="Proteomes" id="UP000182034"/>
    </source>
</evidence>
<comment type="subcellular location">
    <subcellularLocation>
        <location evidence="1">Cell outer membrane</location>
    </subcellularLocation>
</comment>
<gene>
    <name evidence="6" type="ORF">SAMN05216324_103320</name>
</gene>
<dbReference type="PROSITE" id="PS51123">
    <property type="entry name" value="OMPA_2"/>
    <property type="match status" value="1"/>
</dbReference>
<dbReference type="RefSeq" id="WP_072408304.1">
    <property type="nucleotide sequence ID" value="NZ_FPKW01000003.1"/>
</dbReference>
<dbReference type="PRINTS" id="PR01021">
    <property type="entry name" value="OMPADOMAIN"/>
</dbReference>
<protein>
    <submittedName>
        <fullName evidence="6">OmpA family protein</fullName>
    </submittedName>
</protein>
<keyword evidence="2 4" id="KW-0472">Membrane</keyword>
<dbReference type="PANTHER" id="PTHR30329:SF21">
    <property type="entry name" value="LIPOPROTEIN YIAD-RELATED"/>
    <property type="match status" value="1"/>
</dbReference>
<dbReference type="InterPro" id="IPR006664">
    <property type="entry name" value="OMP_bac"/>
</dbReference>
<proteinExistence type="predicted"/>
<evidence type="ECO:0000256" key="3">
    <source>
        <dbReference type="ARBA" id="ARBA00023237"/>
    </source>
</evidence>
<dbReference type="STRING" id="1612149.SAMN05216324_103320"/>
<dbReference type="CDD" id="cd07185">
    <property type="entry name" value="OmpA_C-like"/>
    <property type="match status" value="1"/>
</dbReference>
<dbReference type="OrthoDB" id="719419at2"/>
<keyword evidence="7" id="KW-1185">Reference proteome</keyword>
<dbReference type="Proteomes" id="UP000182034">
    <property type="component" value="Unassembled WGS sequence"/>
</dbReference>
<reference evidence="7" key="1">
    <citation type="submission" date="2016-10" db="EMBL/GenBank/DDBJ databases">
        <authorList>
            <person name="Varghese N."/>
            <person name="Submissions S."/>
        </authorList>
    </citation>
    <scope>NUCLEOTIDE SEQUENCE [LARGE SCALE GENOMIC DNA]</scope>
    <source>
        <strain evidence="7">SUR2</strain>
    </source>
</reference>
<feature type="domain" description="OmpA-like" evidence="5">
    <location>
        <begin position="310"/>
        <end position="435"/>
    </location>
</feature>
<dbReference type="InterPro" id="IPR036737">
    <property type="entry name" value="OmpA-like_sf"/>
</dbReference>
<dbReference type="Pfam" id="PF00691">
    <property type="entry name" value="OmpA"/>
    <property type="match status" value="1"/>
</dbReference>
<dbReference type="PANTHER" id="PTHR30329">
    <property type="entry name" value="STATOR ELEMENT OF FLAGELLAR MOTOR COMPLEX"/>
    <property type="match status" value="1"/>
</dbReference>
<sequence>MAKGVKKIRVIKGTYYPKMSVSGQRVTIQPGQWVTFDVAEWLPDTTAEDKKKPVIWMRQSNDRKVIINQLPSSTGYKFMISKQLCGAYNYYIEASFSGTRDTKNNVGLYVKGWCEPKIVTSKWTTQRGSKISIKNKSKTNYISYGHIVYLNLTTEGLNGTNLVVELWNQQYARKDKPVHVYTDVQVIDGEVNLKIENTYAWMAYVNNIQNVEEFYVKVKDSSGKYIKDSLGDDLHAIYLNVKNKVVTTNTNVSKNQTPTKVYKPDVNAARYEPCKFEVIKFTELEIKDGKPNNTTVTVFDNGKGLRKLSGTPLQETIQRTIFYKFDSTVIDKDGEAILNNVLKFLLEHKDSTMNLSGYACVIGKENYNKGLSQRRADVVKKFFADGGLDPKRIISVGKGEIDPTDDKLGRDNIKYKNEKDYENNRRVDISFVFNAHDAHTMNYEVVAPSVSMKKDLTIDIQGFDTKACFRGKDKHKKQTTVVDVGQAIDKGDTKQSFATPSFNYKIYSDLSYFTAMPIQYIWPMNTNPNQFHFHTHTCRYFSNEKRTTVLLKAYPDVKWTLTFFINLTNDLSVNWQNQPAGKHKELQKKSGKVGAERRWQQKDASFGFGLKSEWERNNSGNYQRSKELKGEYETKFKKLYDLFASVGAMSDGVTNKTKGQVRNMGFKGVPMTFAVKPPNLNLKAEWNLERAKQKGAEIERLGTKIDISFNADPLIGLEITIDLLCTAVGLIAGAVSGGTAAPGAVRLYGFIKDKMNTGAEFGNDDFGAKVSADVFIDLVITSVIKTSIGFSFNTVSDASDTQGKLEVTNTLKVELKAGVWIKAEATLVIVKIEGYFEMSGKGYASVTFGHGLKYDDKGLNYRPALGFDGLNAEYVIKGKVGMSATKKVPRGGNKKPGELKGSSEDEGIIAEGKYNEVIPKFDVIKSLEELFGISADIPLIRN</sequence>
<evidence type="ECO:0000259" key="5">
    <source>
        <dbReference type="PROSITE" id="PS51123"/>
    </source>
</evidence>
<dbReference type="InterPro" id="IPR006665">
    <property type="entry name" value="OmpA-like"/>
</dbReference>
<evidence type="ECO:0000313" key="6">
    <source>
        <dbReference type="EMBL" id="SFZ92558.1"/>
    </source>
</evidence>
<dbReference type="AlphaFoldDB" id="A0A1K2IJT1"/>
<keyword evidence="3" id="KW-0998">Cell outer membrane</keyword>
<evidence type="ECO:0000256" key="4">
    <source>
        <dbReference type="PROSITE-ProRule" id="PRU00473"/>
    </source>
</evidence>
<dbReference type="EMBL" id="FPKW01000003">
    <property type="protein sequence ID" value="SFZ92558.1"/>
    <property type="molecule type" value="Genomic_DNA"/>
</dbReference>